<organism evidence="2 3">
    <name type="scientific">Geodia barretti</name>
    <name type="common">Barrett's horny sponge</name>
    <dbReference type="NCBI Taxonomy" id="519541"/>
    <lineage>
        <taxon>Eukaryota</taxon>
        <taxon>Metazoa</taxon>
        <taxon>Porifera</taxon>
        <taxon>Demospongiae</taxon>
        <taxon>Heteroscleromorpha</taxon>
        <taxon>Tetractinellida</taxon>
        <taxon>Astrophorina</taxon>
        <taxon>Geodiidae</taxon>
        <taxon>Geodia</taxon>
    </lineage>
</organism>
<feature type="compositionally biased region" description="Basic and acidic residues" evidence="1">
    <location>
        <begin position="40"/>
        <end position="49"/>
    </location>
</feature>
<comment type="caution">
    <text evidence="2">The sequence shown here is derived from an EMBL/GenBank/DDBJ whole genome shotgun (WGS) entry which is preliminary data.</text>
</comment>
<name>A0AA35T9B6_GEOBA</name>
<reference evidence="2" key="1">
    <citation type="submission" date="2023-03" db="EMBL/GenBank/DDBJ databases">
        <authorList>
            <person name="Steffen K."/>
            <person name="Cardenas P."/>
        </authorList>
    </citation>
    <scope>NUCLEOTIDE SEQUENCE</scope>
</reference>
<evidence type="ECO:0000313" key="2">
    <source>
        <dbReference type="EMBL" id="CAI8043132.1"/>
    </source>
</evidence>
<proteinExistence type="predicted"/>
<dbReference type="AlphaFoldDB" id="A0AA35T9B6"/>
<protein>
    <submittedName>
        <fullName evidence="2">Uncharacterized protein</fullName>
    </submittedName>
</protein>
<accession>A0AA35T9B6</accession>
<dbReference type="EMBL" id="CASHTH010003305">
    <property type="protein sequence ID" value="CAI8043132.1"/>
    <property type="molecule type" value="Genomic_DNA"/>
</dbReference>
<dbReference type="Proteomes" id="UP001174909">
    <property type="component" value="Unassembled WGS sequence"/>
</dbReference>
<evidence type="ECO:0000256" key="1">
    <source>
        <dbReference type="SAM" id="MobiDB-lite"/>
    </source>
</evidence>
<gene>
    <name evidence="2" type="ORF">GBAR_LOCUS23932</name>
</gene>
<evidence type="ECO:0000313" key="3">
    <source>
        <dbReference type="Proteomes" id="UP001174909"/>
    </source>
</evidence>
<feature type="region of interest" description="Disordered" evidence="1">
    <location>
        <begin position="34"/>
        <end position="59"/>
    </location>
</feature>
<sequence length="105" mass="11535">MPLVLIVITSRRTGHRASETDRVRLTQVRALCDSSGWGRGESEGGRGEPQEMEDGGSPAHSCISLMNSQSVSWLKSNVISKLSRFCGRAIVFLVSVLVVEEKEQF</sequence>
<keyword evidence="3" id="KW-1185">Reference proteome</keyword>